<accession>A0A4Y2V5J5</accession>
<comment type="caution">
    <text evidence="1">The sequence shown here is derived from an EMBL/GenBank/DDBJ whole genome shotgun (WGS) entry which is preliminary data.</text>
</comment>
<dbReference type="EMBL" id="BGPR01043244">
    <property type="protein sequence ID" value="GBO19821.1"/>
    <property type="molecule type" value="Genomic_DNA"/>
</dbReference>
<proteinExistence type="predicted"/>
<organism evidence="1 2">
    <name type="scientific">Araneus ventricosus</name>
    <name type="common">Orbweaver spider</name>
    <name type="synonym">Epeira ventricosa</name>
    <dbReference type="NCBI Taxonomy" id="182803"/>
    <lineage>
        <taxon>Eukaryota</taxon>
        <taxon>Metazoa</taxon>
        <taxon>Ecdysozoa</taxon>
        <taxon>Arthropoda</taxon>
        <taxon>Chelicerata</taxon>
        <taxon>Arachnida</taxon>
        <taxon>Araneae</taxon>
        <taxon>Araneomorphae</taxon>
        <taxon>Entelegynae</taxon>
        <taxon>Araneoidea</taxon>
        <taxon>Araneidae</taxon>
        <taxon>Araneus</taxon>
    </lineage>
</organism>
<sequence>MTENRIVQHPNFFSNVCPCALLIVILQAKRIGNCFLLNLNGILLSEEMRGIRGIKCVSPFSEPMRFVSTMLRCNLVTIKQVPLHKPFVGTKFRNNIIMHPGFKFNLYGGIPIGVKELRKPT</sequence>
<protein>
    <submittedName>
        <fullName evidence="1">Uncharacterized protein</fullName>
    </submittedName>
</protein>
<keyword evidence="2" id="KW-1185">Reference proteome</keyword>
<reference evidence="1 2" key="1">
    <citation type="journal article" date="2019" name="Sci. Rep.">
        <title>Orb-weaving spider Araneus ventricosus genome elucidates the spidroin gene catalogue.</title>
        <authorList>
            <person name="Kono N."/>
            <person name="Nakamura H."/>
            <person name="Ohtoshi R."/>
            <person name="Moran D.A.P."/>
            <person name="Shinohara A."/>
            <person name="Yoshida Y."/>
            <person name="Fujiwara M."/>
            <person name="Mori M."/>
            <person name="Tomita M."/>
            <person name="Arakawa K."/>
        </authorList>
    </citation>
    <scope>NUCLEOTIDE SEQUENCE [LARGE SCALE GENOMIC DNA]</scope>
</reference>
<evidence type="ECO:0000313" key="2">
    <source>
        <dbReference type="Proteomes" id="UP000499080"/>
    </source>
</evidence>
<dbReference type="Proteomes" id="UP000499080">
    <property type="component" value="Unassembled WGS sequence"/>
</dbReference>
<gene>
    <name evidence="1" type="ORF">AVEN_99513_1</name>
</gene>
<evidence type="ECO:0000313" key="1">
    <source>
        <dbReference type="EMBL" id="GBO19821.1"/>
    </source>
</evidence>
<dbReference type="AlphaFoldDB" id="A0A4Y2V5J5"/>
<name>A0A4Y2V5J5_ARAVE</name>